<comment type="caution">
    <text evidence="2">The sequence shown here is derived from an EMBL/GenBank/DDBJ whole genome shotgun (WGS) entry which is preliminary data.</text>
</comment>
<dbReference type="CDD" id="cd02440">
    <property type="entry name" value="AdoMet_MTases"/>
    <property type="match status" value="1"/>
</dbReference>
<sequence length="273" mass="29830">MTGADASTEANAPTDPNDWDHHWDAYGEAAEGNPANLYRRGMILKLLGNPPAGSTVLDIGSGQGEFALSFQRAFPDLTVWGVEYSASGVERSRELAAAEGLKAQFRQVDLLQPTQLAQGQEPASYALCSEVLEHVDDPTTLIRNARALLAPGCHLVVTVPGGPRSAFDHHIGHYQHFDAKKLRTVLTDAGYTVQRVMRAGFPFFNLYKLAVIARGRKLIEDVERRGPDERTIPGESAMKAFFGFGFRHSLDDFPIGWQMVAIATVPPEAPETT</sequence>
<evidence type="ECO:0000313" key="2">
    <source>
        <dbReference type="EMBL" id="GIH14128.1"/>
    </source>
</evidence>
<proteinExistence type="predicted"/>
<organism evidence="2 3">
    <name type="scientific">Rugosimonospora africana</name>
    <dbReference type="NCBI Taxonomy" id="556532"/>
    <lineage>
        <taxon>Bacteria</taxon>
        <taxon>Bacillati</taxon>
        <taxon>Actinomycetota</taxon>
        <taxon>Actinomycetes</taxon>
        <taxon>Micromonosporales</taxon>
        <taxon>Micromonosporaceae</taxon>
        <taxon>Rugosimonospora</taxon>
    </lineage>
</organism>
<dbReference type="RefSeq" id="WP_203917790.1">
    <property type="nucleotide sequence ID" value="NZ_BONZ01000021.1"/>
</dbReference>
<dbReference type="SUPFAM" id="SSF53335">
    <property type="entry name" value="S-adenosyl-L-methionine-dependent methyltransferases"/>
    <property type="match status" value="1"/>
</dbReference>
<feature type="region of interest" description="Disordered" evidence="1">
    <location>
        <begin position="1"/>
        <end position="22"/>
    </location>
</feature>
<dbReference type="PANTHER" id="PTHR43861">
    <property type="entry name" value="TRANS-ACONITATE 2-METHYLTRANSFERASE-RELATED"/>
    <property type="match status" value="1"/>
</dbReference>
<dbReference type="EMBL" id="BONZ01000021">
    <property type="protein sequence ID" value="GIH14128.1"/>
    <property type="molecule type" value="Genomic_DNA"/>
</dbReference>
<name>A0A8J3VQ96_9ACTN</name>
<reference evidence="2" key="1">
    <citation type="submission" date="2021-01" db="EMBL/GenBank/DDBJ databases">
        <title>Whole genome shotgun sequence of Rugosimonospora africana NBRC 104875.</title>
        <authorList>
            <person name="Komaki H."/>
            <person name="Tamura T."/>
        </authorList>
    </citation>
    <scope>NUCLEOTIDE SEQUENCE</scope>
    <source>
        <strain evidence="2">NBRC 104875</strain>
    </source>
</reference>
<keyword evidence="3" id="KW-1185">Reference proteome</keyword>
<protein>
    <recommendedName>
        <fullName evidence="4">Methyltransferase family protein</fullName>
    </recommendedName>
</protein>
<dbReference type="InterPro" id="IPR029063">
    <property type="entry name" value="SAM-dependent_MTases_sf"/>
</dbReference>
<gene>
    <name evidence="2" type="ORF">Raf01_23000</name>
</gene>
<dbReference type="Proteomes" id="UP000642748">
    <property type="component" value="Unassembled WGS sequence"/>
</dbReference>
<evidence type="ECO:0000256" key="1">
    <source>
        <dbReference type="SAM" id="MobiDB-lite"/>
    </source>
</evidence>
<accession>A0A8J3VQ96</accession>
<evidence type="ECO:0008006" key="4">
    <source>
        <dbReference type="Google" id="ProtNLM"/>
    </source>
</evidence>
<dbReference type="Pfam" id="PF13489">
    <property type="entry name" value="Methyltransf_23"/>
    <property type="match status" value="1"/>
</dbReference>
<dbReference type="Gene3D" id="3.40.50.150">
    <property type="entry name" value="Vaccinia Virus protein VP39"/>
    <property type="match status" value="1"/>
</dbReference>
<evidence type="ECO:0000313" key="3">
    <source>
        <dbReference type="Proteomes" id="UP000642748"/>
    </source>
</evidence>
<dbReference type="AlphaFoldDB" id="A0A8J3VQ96"/>